<evidence type="ECO:0000256" key="5">
    <source>
        <dbReference type="PROSITE-ProRule" id="PRU01248"/>
    </source>
</evidence>
<gene>
    <name evidence="8" type="ORF">FAZ95_07485</name>
</gene>
<proteinExistence type="predicted"/>
<dbReference type="InterPro" id="IPR044068">
    <property type="entry name" value="CB"/>
</dbReference>
<dbReference type="RefSeq" id="WP_137331873.1">
    <property type="nucleotide sequence ID" value="NZ_CP040077.1"/>
</dbReference>
<evidence type="ECO:0000256" key="4">
    <source>
        <dbReference type="ARBA" id="ARBA00023172"/>
    </source>
</evidence>
<dbReference type="InterPro" id="IPR013762">
    <property type="entry name" value="Integrase-like_cat_sf"/>
</dbReference>
<evidence type="ECO:0000256" key="3">
    <source>
        <dbReference type="ARBA" id="ARBA00023125"/>
    </source>
</evidence>
<keyword evidence="4" id="KW-0233">DNA recombination</keyword>
<evidence type="ECO:0000259" key="6">
    <source>
        <dbReference type="PROSITE" id="PS51898"/>
    </source>
</evidence>
<name>A0A4P8IJR2_9BURK</name>
<keyword evidence="2" id="KW-0229">DNA integration</keyword>
<evidence type="ECO:0000313" key="8">
    <source>
        <dbReference type="EMBL" id="QCP49042.1"/>
    </source>
</evidence>
<dbReference type="Gene3D" id="1.10.150.130">
    <property type="match status" value="1"/>
</dbReference>
<dbReference type="PANTHER" id="PTHR30349:SF81">
    <property type="entry name" value="TYROSINE RECOMBINASE XERC"/>
    <property type="match status" value="1"/>
</dbReference>
<dbReference type="AlphaFoldDB" id="A0A4P8IJR2"/>
<dbReference type="CDD" id="cd00397">
    <property type="entry name" value="DNA_BRE_C"/>
    <property type="match status" value="1"/>
</dbReference>
<dbReference type="InterPro" id="IPR002104">
    <property type="entry name" value="Integrase_catalytic"/>
</dbReference>
<evidence type="ECO:0000256" key="2">
    <source>
        <dbReference type="ARBA" id="ARBA00022908"/>
    </source>
</evidence>
<organism evidence="8 9">
    <name type="scientific">Trinickia violacea</name>
    <dbReference type="NCBI Taxonomy" id="2571746"/>
    <lineage>
        <taxon>Bacteria</taxon>
        <taxon>Pseudomonadati</taxon>
        <taxon>Pseudomonadota</taxon>
        <taxon>Betaproteobacteria</taxon>
        <taxon>Burkholderiales</taxon>
        <taxon>Burkholderiaceae</taxon>
        <taxon>Trinickia</taxon>
    </lineage>
</organism>
<dbReference type="PANTHER" id="PTHR30349">
    <property type="entry name" value="PHAGE INTEGRASE-RELATED"/>
    <property type="match status" value="1"/>
</dbReference>
<dbReference type="Pfam" id="PF12482">
    <property type="entry name" value="DUF3701"/>
    <property type="match status" value="1"/>
</dbReference>
<dbReference type="InterPro" id="IPR011010">
    <property type="entry name" value="DNA_brk_join_enz"/>
</dbReference>
<protein>
    <submittedName>
        <fullName evidence="8">Integrase</fullName>
    </submittedName>
</protein>
<keyword evidence="3 5" id="KW-0238">DNA-binding</keyword>
<dbReference type="InterPro" id="IPR022169">
    <property type="entry name" value="DUF3701"/>
</dbReference>
<dbReference type="GO" id="GO:0007059">
    <property type="term" value="P:chromosome segregation"/>
    <property type="evidence" value="ECO:0007669"/>
    <property type="project" value="UniProtKB-KW"/>
</dbReference>
<dbReference type="InterPro" id="IPR010998">
    <property type="entry name" value="Integrase_recombinase_N"/>
</dbReference>
<dbReference type="InterPro" id="IPR050090">
    <property type="entry name" value="Tyrosine_recombinase_XerCD"/>
</dbReference>
<keyword evidence="1" id="KW-0159">Chromosome partition</keyword>
<feature type="domain" description="Tyr recombinase" evidence="6">
    <location>
        <begin position="363"/>
        <end position="584"/>
    </location>
</feature>
<dbReference type="Pfam" id="PF00589">
    <property type="entry name" value="Phage_integrase"/>
    <property type="match status" value="1"/>
</dbReference>
<keyword evidence="9" id="KW-1185">Reference proteome</keyword>
<dbReference type="PROSITE" id="PS51898">
    <property type="entry name" value="TYR_RECOMBINASE"/>
    <property type="match status" value="1"/>
</dbReference>
<dbReference type="PROSITE" id="PS51900">
    <property type="entry name" value="CB"/>
    <property type="match status" value="1"/>
</dbReference>
<evidence type="ECO:0000259" key="7">
    <source>
        <dbReference type="PROSITE" id="PS51900"/>
    </source>
</evidence>
<dbReference type="EMBL" id="CP040077">
    <property type="protein sequence ID" value="QCP49042.1"/>
    <property type="molecule type" value="Genomic_DNA"/>
</dbReference>
<feature type="domain" description="Core-binding (CB)" evidence="7">
    <location>
        <begin position="234"/>
        <end position="338"/>
    </location>
</feature>
<reference evidence="8 9" key="1">
    <citation type="submission" date="2019-05" db="EMBL/GenBank/DDBJ databases">
        <title>Burkholderia sp. DHOD12, isolated from subtropical forest soil.</title>
        <authorList>
            <person name="Gao Z.-H."/>
            <person name="Qiu L.-H."/>
        </authorList>
    </citation>
    <scope>NUCLEOTIDE SEQUENCE [LARGE SCALE GENOMIC DNA]</scope>
    <source>
        <strain evidence="8 9">DHOD12</strain>
    </source>
</reference>
<dbReference type="GO" id="GO:0006310">
    <property type="term" value="P:DNA recombination"/>
    <property type="evidence" value="ECO:0007669"/>
    <property type="project" value="UniProtKB-KW"/>
</dbReference>
<evidence type="ECO:0000313" key="9">
    <source>
        <dbReference type="Proteomes" id="UP000298656"/>
    </source>
</evidence>
<accession>A0A4P8IJR2</accession>
<dbReference type="Gene3D" id="1.10.443.10">
    <property type="entry name" value="Intergrase catalytic core"/>
    <property type="match status" value="1"/>
</dbReference>
<dbReference type="KEGG" id="tvl:FAZ95_07485"/>
<dbReference type="OrthoDB" id="8610787at2"/>
<dbReference type="SUPFAM" id="SSF56349">
    <property type="entry name" value="DNA breaking-rejoining enzymes"/>
    <property type="match status" value="1"/>
</dbReference>
<evidence type="ECO:0000256" key="1">
    <source>
        <dbReference type="ARBA" id="ARBA00022829"/>
    </source>
</evidence>
<dbReference type="GO" id="GO:0015074">
    <property type="term" value="P:DNA integration"/>
    <property type="evidence" value="ECO:0007669"/>
    <property type="project" value="UniProtKB-KW"/>
</dbReference>
<dbReference type="GO" id="GO:0003677">
    <property type="term" value="F:DNA binding"/>
    <property type="evidence" value="ECO:0007669"/>
    <property type="project" value="UniProtKB-UniRule"/>
</dbReference>
<dbReference type="Proteomes" id="UP000298656">
    <property type="component" value="Chromosome 1"/>
</dbReference>
<sequence length="602" mass="65562">MNPASVPVHPVAGPGNRPSARTAAALPDLPNLASLAALRAWHEGLTARAAVTRYLGHARSDGQSSRGVIARIRRQIVVCATARQRDDLVPLFTHPAADRTRTAAQVVTALDALRATPIPTPRPADTVGRWLTPRATRALATTGVGTLVELTLFIQRRRRWWQPIPGLGVTGAHAVEAFLMAHPDLTRRAEQLVALNRAEGALLGPWSLQSLPTALDGSRGRFRAPADTCGLAATNDVEAIEAWLALHEAPHTARAYRREAERLLLWGLVERRTPLSSLTTDDAIAYRAFLRRPAPAARWIGPPCPRSSPAWRPFVRGLTARSTAYALAVLRALFAWLVNQHYVVLNPFAGVTVRGGTPRTPFDSGRALTGREWKTVRTIAERLERVGWTDSAAQRLRFVLDFGYATGLRAHELVAATLGDIQTDARGALWLEVTGKGAKPGRVALPPLAREALRRYLKARGLPVARARWHPATTLVGALDAARRAVRYDTQDSPAGDGICATRLRQVLGEFFREAADRAEARNPGLAAKLRHASPHWLRHTHATHALDQGVELIAVRDNLRHASIATTSTYLHGNDARRARQLGTAFRRTAVSGKPMLTSGV</sequence>